<name>A0A418ET92_APHAT</name>
<comment type="caution">
    <text evidence="2">The sequence shown here is derived from an EMBL/GenBank/DDBJ whole genome shotgun (WGS) entry which is preliminary data.</text>
</comment>
<dbReference type="AlphaFoldDB" id="A0A418ET92"/>
<protein>
    <submittedName>
        <fullName evidence="2">Uncharacterized protein</fullName>
    </submittedName>
</protein>
<evidence type="ECO:0000313" key="4">
    <source>
        <dbReference type="Proteomes" id="UP000285712"/>
    </source>
</evidence>
<dbReference type="Proteomes" id="UP000285712">
    <property type="component" value="Unassembled WGS sequence"/>
</dbReference>
<accession>A0A418ET92</accession>
<dbReference type="Proteomes" id="UP000285430">
    <property type="component" value="Unassembled WGS sequence"/>
</dbReference>
<dbReference type="EMBL" id="QUTH01003562">
    <property type="protein sequence ID" value="RHZ18602.1"/>
    <property type="molecule type" value="Genomic_DNA"/>
</dbReference>
<gene>
    <name evidence="1" type="ORF">DYB35_013051</name>
    <name evidence="2" type="ORF">DYB37_011812</name>
</gene>
<organism evidence="2 3">
    <name type="scientific">Aphanomyces astaci</name>
    <name type="common">Crayfish plague agent</name>
    <dbReference type="NCBI Taxonomy" id="112090"/>
    <lineage>
        <taxon>Eukaryota</taxon>
        <taxon>Sar</taxon>
        <taxon>Stramenopiles</taxon>
        <taxon>Oomycota</taxon>
        <taxon>Saprolegniomycetes</taxon>
        <taxon>Saprolegniales</taxon>
        <taxon>Verrucalvaceae</taxon>
        <taxon>Aphanomyces</taxon>
    </lineage>
</organism>
<proteinExistence type="predicted"/>
<sequence length="78" mass="8848">MLCHVEIFICFSSRPSFLSKFAHRSSNVARSPIVLHPSNTFLFCSNAVDAQFWDASASARALRVREESLAKRDRCKDD</sequence>
<evidence type="ECO:0000313" key="2">
    <source>
        <dbReference type="EMBL" id="RHZ18602.1"/>
    </source>
</evidence>
<evidence type="ECO:0000313" key="3">
    <source>
        <dbReference type="Proteomes" id="UP000285430"/>
    </source>
</evidence>
<reference evidence="3 4" key="1">
    <citation type="submission" date="2018-08" db="EMBL/GenBank/DDBJ databases">
        <title>Aphanomyces genome sequencing and annotation.</title>
        <authorList>
            <person name="Minardi D."/>
            <person name="Oidtmann B."/>
            <person name="Van Der Giezen M."/>
            <person name="Studholme D.J."/>
        </authorList>
    </citation>
    <scope>NUCLEOTIDE SEQUENCE [LARGE SCALE GENOMIC DNA]</scope>
    <source>
        <strain evidence="2 3">Da</strain>
        <strain evidence="1 4">Sv</strain>
    </source>
</reference>
<dbReference type="EMBL" id="QUTG01007234">
    <property type="protein sequence ID" value="RHY82927.1"/>
    <property type="molecule type" value="Genomic_DNA"/>
</dbReference>
<evidence type="ECO:0000313" key="1">
    <source>
        <dbReference type="EMBL" id="RHY82927.1"/>
    </source>
</evidence>